<sequence length="243" mass="26081">MTENEIQDAARRLGVALDARQARALLRFRDLLVEANQRFNLTALTDDASILALHFLDSLTAVQVIRGLQANHSAALELIDVGAGGGFPGIPLKIALPELRVTLMDGTAKKVQFCAEVIRTLALQHIRAIQDRAEEAGHRPEHRERYDVAIARAVAPMPTLAEYLLPLTRVGGTCIAMKGSDAQAEAARAAGAIARLGGAIAAVTPVTLPGRDERRALIVINKLHPTPQAYPRRGGAPRKSPLP</sequence>
<feature type="binding site" evidence="6">
    <location>
        <begin position="105"/>
        <end position="107"/>
    </location>
    <ligand>
        <name>S-adenosyl-L-methionine</name>
        <dbReference type="ChEBI" id="CHEBI:59789"/>
    </ligand>
</feature>
<dbReference type="InterPro" id="IPR003682">
    <property type="entry name" value="rRNA_ssu_MeTfrase_G"/>
</dbReference>
<evidence type="ECO:0000313" key="7">
    <source>
        <dbReference type="EMBL" id="PJF48113.1"/>
    </source>
</evidence>
<feature type="binding site" evidence="6">
    <location>
        <position position="82"/>
    </location>
    <ligand>
        <name>S-adenosyl-L-methionine</name>
        <dbReference type="ChEBI" id="CHEBI:59789"/>
    </ligand>
</feature>
<evidence type="ECO:0000313" key="8">
    <source>
        <dbReference type="Proteomes" id="UP000230790"/>
    </source>
</evidence>
<keyword evidence="3 6" id="KW-0489">Methyltransferase</keyword>
<organism evidence="7 8">
    <name type="scientific">Candidatus Thermofonsia Clade 3 bacterium</name>
    <dbReference type="NCBI Taxonomy" id="2364212"/>
    <lineage>
        <taxon>Bacteria</taxon>
        <taxon>Bacillati</taxon>
        <taxon>Chloroflexota</taxon>
        <taxon>Candidatus Thermofontia</taxon>
        <taxon>Candidatus Thermofonsia Clade 3</taxon>
    </lineage>
</organism>
<feature type="binding site" evidence="6">
    <location>
        <begin position="133"/>
        <end position="134"/>
    </location>
    <ligand>
        <name>S-adenosyl-L-methionine</name>
        <dbReference type="ChEBI" id="CHEBI:59789"/>
    </ligand>
</feature>
<reference evidence="7 8" key="1">
    <citation type="submission" date="2017-11" db="EMBL/GenBank/DDBJ databases">
        <title>Evolution of Phototrophy in the Chloroflexi Phylum Driven by Horizontal Gene Transfer.</title>
        <authorList>
            <person name="Ward L.M."/>
            <person name="Hemp J."/>
            <person name="Shih P.M."/>
            <person name="Mcglynn S.E."/>
            <person name="Fischer W."/>
        </authorList>
    </citation>
    <scope>NUCLEOTIDE SEQUENCE [LARGE SCALE GENOMIC DNA]</scope>
    <source>
        <strain evidence="7">JP3_7</strain>
    </source>
</reference>
<evidence type="ECO:0000256" key="1">
    <source>
        <dbReference type="ARBA" id="ARBA00022490"/>
    </source>
</evidence>
<feature type="binding site" evidence="6">
    <location>
        <position position="87"/>
    </location>
    <ligand>
        <name>S-adenosyl-L-methionine</name>
        <dbReference type="ChEBI" id="CHEBI:59789"/>
    </ligand>
</feature>
<dbReference type="EC" id="2.1.1.-" evidence="6"/>
<keyword evidence="2 6" id="KW-0698">rRNA processing</keyword>
<dbReference type="GO" id="GO:0070043">
    <property type="term" value="F:rRNA (guanine-N7-)-methyltransferase activity"/>
    <property type="evidence" value="ECO:0007669"/>
    <property type="project" value="UniProtKB-UniRule"/>
</dbReference>
<feature type="binding site" evidence="6">
    <location>
        <position position="152"/>
    </location>
    <ligand>
        <name>S-adenosyl-L-methionine</name>
        <dbReference type="ChEBI" id="CHEBI:59789"/>
    </ligand>
</feature>
<dbReference type="PANTHER" id="PTHR31760">
    <property type="entry name" value="S-ADENOSYL-L-METHIONINE-DEPENDENT METHYLTRANSFERASES SUPERFAMILY PROTEIN"/>
    <property type="match status" value="1"/>
</dbReference>
<protein>
    <recommendedName>
        <fullName evidence="6">Ribosomal RNA small subunit methyltransferase G</fullName>
        <ecNumber evidence="6">2.1.1.-</ecNumber>
    </recommendedName>
    <alternativeName>
        <fullName evidence="6">16S rRNA 7-methylguanosine methyltransferase</fullName>
        <shortName evidence="6">16S rRNA m7G methyltransferase</shortName>
    </alternativeName>
</protein>
<name>A0A2M8QE79_9CHLR</name>
<accession>A0A2M8QE79</accession>
<dbReference type="NCBIfam" id="TIGR00138">
    <property type="entry name" value="rsmG_gidB"/>
    <property type="match status" value="1"/>
</dbReference>
<evidence type="ECO:0000256" key="2">
    <source>
        <dbReference type="ARBA" id="ARBA00022552"/>
    </source>
</evidence>
<dbReference type="GO" id="GO:0005829">
    <property type="term" value="C:cytosol"/>
    <property type="evidence" value="ECO:0007669"/>
    <property type="project" value="TreeGrafter"/>
</dbReference>
<dbReference type="Gene3D" id="3.40.50.150">
    <property type="entry name" value="Vaccinia Virus protein VP39"/>
    <property type="match status" value="1"/>
</dbReference>
<dbReference type="FunFam" id="3.40.50.150:FF:000041">
    <property type="entry name" value="Ribosomal RNA small subunit methyltransferase G"/>
    <property type="match status" value="1"/>
</dbReference>
<dbReference type="Pfam" id="PF02527">
    <property type="entry name" value="GidB"/>
    <property type="match status" value="1"/>
</dbReference>
<evidence type="ECO:0000256" key="3">
    <source>
        <dbReference type="ARBA" id="ARBA00022603"/>
    </source>
</evidence>
<keyword evidence="1 6" id="KW-0963">Cytoplasm</keyword>
<dbReference type="SUPFAM" id="SSF53335">
    <property type="entry name" value="S-adenosyl-L-methionine-dependent methyltransferases"/>
    <property type="match status" value="1"/>
</dbReference>
<evidence type="ECO:0000256" key="4">
    <source>
        <dbReference type="ARBA" id="ARBA00022679"/>
    </source>
</evidence>
<proteinExistence type="inferred from homology"/>
<comment type="subcellular location">
    <subcellularLocation>
        <location evidence="6">Cytoplasm</location>
    </subcellularLocation>
</comment>
<dbReference type="Proteomes" id="UP000230790">
    <property type="component" value="Unassembled WGS sequence"/>
</dbReference>
<comment type="function">
    <text evidence="6">Specifically methylates the N7 position of a guanine in 16S rRNA.</text>
</comment>
<comment type="caution">
    <text evidence="7">The sequence shown here is derived from an EMBL/GenBank/DDBJ whole genome shotgun (WGS) entry which is preliminary data.</text>
</comment>
<dbReference type="EMBL" id="PGTN01000024">
    <property type="protein sequence ID" value="PJF48113.1"/>
    <property type="molecule type" value="Genomic_DNA"/>
</dbReference>
<evidence type="ECO:0000256" key="6">
    <source>
        <dbReference type="HAMAP-Rule" id="MF_00074"/>
    </source>
</evidence>
<keyword evidence="5 6" id="KW-0949">S-adenosyl-L-methionine</keyword>
<dbReference type="PIRSF" id="PIRSF003078">
    <property type="entry name" value="GidB"/>
    <property type="match status" value="1"/>
</dbReference>
<dbReference type="AlphaFoldDB" id="A0A2M8QE79"/>
<dbReference type="PANTHER" id="PTHR31760:SF0">
    <property type="entry name" value="S-ADENOSYL-L-METHIONINE-DEPENDENT METHYLTRANSFERASES SUPERFAMILY PROTEIN"/>
    <property type="match status" value="1"/>
</dbReference>
<evidence type="ECO:0000256" key="5">
    <source>
        <dbReference type="ARBA" id="ARBA00022691"/>
    </source>
</evidence>
<gene>
    <name evidence="6" type="primary">rsmG</name>
    <name evidence="7" type="ORF">CUN48_05290</name>
</gene>
<comment type="similarity">
    <text evidence="6">Belongs to the methyltransferase superfamily. RNA methyltransferase RsmG family.</text>
</comment>
<dbReference type="InterPro" id="IPR029063">
    <property type="entry name" value="SAM-dependent_MTases_sf"/>
</dbReference>
<keyword evidence="4 6" id="KW-0808">Transferase</keyword>
<dbReference type="HAMAP" id="MF_00074">
    <property type="entry name" value="16SrRNA_methyltr_G"/>
    <property type="match status" value="1"/>
</dbReference>